<dbReference type="Pfam" id="PF00254">
    <property type="entry name" value="FKBP_C"/>
    <property type="match status" value="1"/>
</dbReference>
<dbReference type="EMBL" id="JAERWK010000010">
    <property type="protein sequence ID" value="MBM9467206.1"/>
    <property type="molecule type" value="Genomic_DNA"/>
</dbReference>
<reference evidence="8" key="1">
    <citation type="submission" date="2021-01" db="EMBL/GenBank/DDBJ databases">
        <title>YIM 132084 draft genome.</title>
        <authorList>
            <person name="An D."/>
        </authorList>
    </citation>
    <scope>NUCLEOTIDE SEQUENCE</scope>
    <source>
        <strain evidence="8">YIM 132084</strain>
    </source>
</reference>
<evidence type="ECO:0000256" key="3">
    <source>
        <dbReference type="ARBA" id="ARBA00023235"/>
    </source>
</evidence>
<keyword evidence="9" id="KW-1185">Reference proteome</keyword>
<sequence length="279" mass="27883">MPTVSGAFGEKPTLTFPEGSPPSLQRVVLSEGTGPMVESSDWLVTNYLGQIWGGEVFDNSYDRGATSTFQIGVRAVVPGWDTGLVGVPVGSRVLLSLPPADGYGSAGNSGAGIGGTDTLVFVVDIVNAIGPDQGGQADATPEPTPAGAPEISGALGARPSITIPAGLAEPTEQSVAVLARGTGAPIVDNSQVLAQYVAVDWTGESAGSTWPATEGENQTTGGTGPQQLPVQAGTPFEGLVGVPLGSRVLVTIPGQAATTGTSAQPAQPAVVAVMDLLAQ</sequence>
<organism evidence="8 9">
    <name type="scientific">Nakamurella leprariae</name>
    <dbReference type="NCBI Taxonomy" id="2803911"/>
    <lineage>
        <taxon>Bacteria</taxon>
        <taxon>Bacillati</taxon>
        <taxon>Actinomycetota</taxon>
        <taxon>Actinomycetes</taxon>
        <taxon>Nakamurellales</taxon>
        <taxon>Nakamurellaceae</taxon>
        <taxon>Nakamurella</taxon>
    </lineage>
</organism>
<protein>
    <recommendedName>
        <fullName evidence="5">Peptidyl-prolyl cis-trans isomerase</fullName>
        <ecNumber evidence="5">5.2.1.8</ecNumber>
    </recommendedName>
</protein>
<dbReference type="InterPro" id="IPR044609">
    <property type="entry name" value="FKBP2/11"/>
</dbReference>
<dbReference type="EC" id="5.2.1.8" evidence="5"/>
<dbReference type="GO" id="GO:0003755">
    <property type="term" value="F:peptidyl-prolyl cis-trans isomerase activity"/>
    <property type="evidence" value="ECO:0007669"/>
    <property type="project" value="UniProtKB-UniRule"/>
</dbReference>
<evidence type="ECO:0000256" key="2">
    <source>
        <dbReference type="ARBA" id="ARBA00023110"/>
    </source>
</evidence>
<dbReference type="SUPFAM" id="SSF54534">
    <property type="entry name" value="FKBP-like"/>
    <property type="match status" value="1"/>
</dbReference>
<feature type="domain" description="PPIase FKBP-type" evidence="7">
    <location>
        <begin position="40"/>
        <end position="129"/>
    </location>
</feature>
<comment type="catalytic activity">
    <reaction evidence="1 4 5">
        <text>[protein]-peptidylproline (omega=180) = [protein]-peptidylproline (omega=0)</text>
        <dbReference type="Rhea" id="RHEA:16237"/>
        <dbReference type="Rhea" id="RHEA-COMP:10747"/>
        <dbReference type="Rhea" id="RHEA-COMP:10748"/>
        <dbReference type="ChEBI" id="CHEBI:83833"/>
        <dbReference type="ChEBI" id="CHEBI:83834"/>
        <dbReference type="EC" id="5.2.1.8"/>
    </reaction>
</comment>
<dbReference type="InterPro" id="IPR046357">
    <property type="entry name" value="PPIase_dom_sf"/>
</dbReference>
<dbReference type="PANTHER" id="PTHR45779:SF7">
    <property type="entry name" value="PEPTIDYLPROLYL ISOMERASE"/>
    <property type="match status" value="1"/>
</dbReference>
<evidence type="ECO:0000256" key="5">
    <source>
        <dbReference type="RuleBase" id="RU003915"/>
    </source>
</evidence>
<evidence type="ECO:0000256" key="1">
    <source>
        <dbReference type="ARBA" id="ARBA00000971"/>
    </source>
</evidence>
<feature type="compositionally biased region" description="Low complexity" evidence="6">
    <location>
        <begin position="137"/>
        <end position="150"/>
    </location>
</feature>
<dbReference type="Gene3D" id="3.10.50.40">
    <property type="match status" value="1"/>
</dbReference>
<gene>
    <name evidence="8" type="ORF">JL106_07930</name>
</gene>
<evidence type="ECO:0000256" key="4">
    <source>
        <dbReference type="PROSITE-ProRule" id="PRU00277"/>
    </source>
</evidence>
<evidence type="ECO:0000313" key="8">
    <source>
        <dbReference type="EMBL" id="MBM9467206.1"/>
    </source>
</evidence>
<dbReference type="Proteomes" id="UP000663792">
    <property type="component" value="Unassembled WGS sequence"/>
</dbReference>
<feature type="compositionally biased region" description="Low complexity" evidence="6">
    <location>
        <begin position="213"/>
        <end position="228"/>
    </location>
</feature>
<comment type="caution">
    <text evidence="8">The sequence shown here is derived from an EMBL/GenBank/DDBJ whole genome shotgun (WGS) entry which is preliminary data.</text>
</comment>
<proteinExistence type="inferred from homology"/>
<dbReference type="PANTHER" id="PTHR45779">
    <property type="entry name" value="PEPTIDYLPROLYL ISOMERASE"/>
    <property type="match status" value="1"/>
</dbReference>
<keyword evidence="3 4" id="KW-0413">Isomerase</keyword>
<evidence type="ECO:0000313" key="9">
    <source>
        <dbReference type="Proteomes" id="UP000663792"/>
    </source>
</evidence>
<dbReference type="AlphaFoldDB" id="A0A938Y711"/>
<comment type="similarity">
    <text evidence="5">Belongs to the FKBP-type PPIase family.</text>
</comment>
<keyword evidence="2 4" id="KW-0697">Rotamase</keyword>
<feature type="region of interest" description="Disordered" evidence="6">
    <location>
        <begin position="1"/>
        <end position="22"/>
    </location>
</feature>
<feature type="region of interest" description="Disordered" evidence="6">
    <location>
        <begin position="132"/>
        <end position="155"/>
    </location>
</feature>
<evidence type="ECO:0000256" key="6">
    <source>
        <dbReference type="SAM" id="MobiDB-lite"/>
    </source>
</evidence>
<dbReference type="PROSITE" id="PS50059">
    <property type="entry name" value="FKBP_PPIASE"/>
    <property type="match status" value="1"/>
</dbReference>
<dbReference type="InterPro" id="IPR001179">
    <property type="entry name" value="PPIase_FKBP_dom"/>
</dbReference>
<accession>A0A938Y711</accession>
<evidence type="ECO:0000259" key="7">
    <source>
        <dbReference type="PROSITE" id="PS50059"/>
    </source>
</evidence>
<feature type="region of interest" description="Disordered" evidence="6">
    <location>
        <begin position="206"/>
        <end position="228"/>
    </location>
</feature>
<name>A0A938Y711_9ACTN</name>